<feature type="compositionally biased region" description="Basic and acidic residues" evidence="1">
    <location>
        <begin position="165"/>
        <end position="176"/>
    </location>
</feature>
<name>A0A4Z1KH81_9HELO</name>
<dbReference type="AlphaFoldDB" id="A0A4Z1KH81"/>
<evidence type="ECO:0000313" key="2">
    <source>
        <dbReference type="EMBL" id="TGO85427.1"/>
    </source>
</evidence>
<evidence type="ECO:0000313" key="3">
    <source>
        <dbReference type="Proteomes" id="UP000297280"/>
    </source>
</evidence>
<protein>
    <submittedName>
        <fullName evidence="2">Uncharacterized protein</fullName>
    </submittedName>
</protein>
<organism evidence="2 3">
    <name type="scientific">Botrytis porri</name>
    <dbReference type="NCBI Taxonomy" id="87229"/>
    <lineage>
        <taxon>Eukaryota</taxon>
        <taxon>Fungi</taxon>
        <taxon>Dikarya</taxon>
        <taxon>Ascomycota</taxon>
        <taxon>Pezizomycotina</taxon>
        <taxon>Leotiomycetes</taxon>
        <taxon>Helotiales</taxon>
        <taxon>Sclerotiniaceae</taxon>
        <taxon>Botrytis</taxon>
    </lineage>
</organism>
<dbReference type="Proteomes" id="UP000297280">
    <property type="component" value="Unassembled WGS sequence"/>
</dbReference>
<feature type="region of interest" description="Disordered" evidence="1">
    <location>
        <begin position="158"/>
        <end position="222"/>
    </location>
</feature>
<dbReference type="Gene3D" id="1.25.40.20">
    <property type="entry name" value="Ankyrin repeat-containing domain"/>
    <property type="match status" value="1"/>
</dbReference>
<evidence type="ECO:0000256" key="1">
    <source>
        <dbReference type="SAM" id="MobiDB-lite"/>
    </source>
</evidence>
<dbReference type="STRING" id="87229.A0A4Z1KH81"/>
<proteinExistence type="predicted"/>
<sequence>MTDPRDVDYEEEETSIDTQLRFAISTNSVGTLNVALERFSTPEEGAEYLNTHALDRHGNVAYHLAARKGKAQIVNELLDLEGFECDPINSDGETTLHSAIRWVNDTRENWSAGVELVEMMLEAGSDNRIRNKQGKTAADLVGAHWDLKKLLKDHEFVEYDENGEPVEKAPEPEKIESGYLDIDEVENEEDDDDDAGSVYSGSDSEEEAEWNRLRKEKERKAN</sequence>
<dbReference type="InterPro" id="IPR036770">
    <property type="entry name" value="Ankyrin_rpt-contain_sf"/>
</dbReference>
<dbReference type="SUPFAM" id="SSF48403">
    <property type="entry name" value="Ankyrin repeat"/>
    <property type="match status" value="1"/>
</dbReference>
<feature type="compositionally biased region" description="Acidic residues" evidence="1">
    <location>
        <begin position="181"/>
        <end position="195"/>
    </location>
</feature>
<accession>A0A4Z1KH81</accession>
<comment type="caution">
    <text evidence="2">The sequence shown here is derived from an EMBL/GenBank/DDBJ whole genome shotgun (WGS) entry which is preliminary data.</text>
</comment>
<feature type="compositionally biased region" description="Basic and acidic residues" evidence="1">
    <location>
        <begin position="209"/>
        <end position="222"/>
    </location>
</feature>
<dbReference type="EMBL" id="PQXO01000396">
    <property type="protein sequence ID" value="TGO85427.1"/>
    <property type="molecule type" value="Genomic_DNA"/>
</dbReference>
<dbReference type="Pfam" id="PF12796">
    <property type="entry name" value="Ank_2"/>
    <property type="match status" value="1"/>
</dbReference>
<gene>
    <name evidence="2" type="ORF">BPOR_0397g00110</name>
</gene>
<keyword evidence="3" id="KW-1185">Reference proteome</keyword>
<dbReference type="InterPro" id="IPR002110">
    <property type="entry name" value="Ankyrin_rpt"/>
</dbReference>
<reference evidence="2 3" key="1">
    <citation type="submission" date="2017-12" db="EMBL/GenBank/DDBJ databases">
        <title>Comparative genomics of Botrytis spp.</title>
        <authorList>
            <person name="Valero-Jimenez C.A."/>
            <person name="Tapia P."/>
            <person name="Veloso J."/>
            <person name="Silva-Moreno E."/>
            <person name="Staats M."/>
            <person name="Valdes J.H."/>
            <person name="Van Kan J.A.L."/>
        </authorList>
    </citation>
    <scope>NUCLEOTIDE SEQUENCE [LARGE SCALE GENOMIC DNA]</scope>
    <source>
        <strain evidence="2 3">MUCL3349</strain>
    </source>
</reference>